<feature type="domain" description="RCK N-terminal" evidence="7">
    <location>
        <begin position="239"/>
        <end position="355"/>
    </location>
</feature>
<dbReference type="NCBIfam" id="NF007033">
    <property type="entry name" value="PRK09496.1-5"/>
    <property type="match status" value="1"/>
</dbReference>
<feature type="domain" description="RCK C-terminal" evidence="8">
    <location>
        <begin position="151"/>
        <end position="235"/>
    </location>
</feature>
<evidence type="ECO:0000259" key="8">
    <source>
        <dbReference type="PROSITE" id="PS51202"/>
    </source>
</evidence>
<dbReference type="PRINTS" id="PR00335">
    <property type="entry name" value="KUPTAKETRKA"/>
</dbReference>
<dbReference type="InterPro" id="IPR036291">
    <property type="entry name" value="NAD(P)-bd_dom_sf"/>
</dbReference>
<dbReference type="NCBIfam" id="NF007031">
    <property type="entry name" value="PRK09496.1-2"/>
    <property type="match status" value="1"/>
</dbReference>
<evidence type="ECO:0000256" key="2">
    <source>
        <dbReference type="ARBA" id="ARBA00022448"/>
    </source>
</evidence>
<dbReference type="PROSITE" id="PS51201">
    <property type="entry name" value="RCK_N"/>
    <property type="match status" value="2"/>
</dbReference>
<dbReference type="NCBIfam" id="NF007041">
    <property type="entry name" value="PRK09496.3-4"/>
    <property type="match status" value="1"/>
</dbReference>
<dbReference type="SUPFAM" id="SSF51735">
    <property type="entry name" value="NAD(P)-binding Rossmann-fold domains"/>
    <property type="match status" value="2"/>
</dbReference>
<gene>
    <name evidence="9" type="primary">trkA</name>
    <name evidence="9" type="ORF">OCV88_10500</name>
</gene>
<dbReference type="EMBL" id="JAOQJQ010000004">
    <property type="protein sequence ID" value="MCU6762757.1"/>
    <property type="molecule type" value="Genomic_DNA"/>
</dbReference>
<dbReference type="PANTHER" id="PTHR43833:SF5">
    <property type="entry name" value="TRK SYSTEM POTASSIUM UPTAKE PROTEIN TRKA"/>
    <property type="match status" value="1"/>
</dbReference>
<evidence type="ECO:0000259" key="7">
    <source>
        <dbReference type="PROSITE" id="PS51201"/>
    </source>
</evidence>
<evidence type="ECO:0000256" key="3">
    <source>
        <dbReference type="ARBA" id="ARBA00022538"/>
    </source>
</evidence>
<feature type="domain" description="RCK C-terminal" evidence="8">
    <location>
        <begin position="379"/>
        <end position="462"/>
    </location>
</feature>
<name>A0ABT2TKL9_9FIRM</name>
<dbReference type="RefSeq" id="WP_158425463.1">
    <property type="nucleotide sequence ID" value="NZ_JAOQJQ010000004.1"/>
</dbReference>
<reference evidence="9 10" key="1">
    <citation type="journal article" date="2021" name="ISME Commun">
        <title>Automated analysis of genomic sequences facilitates high-throughput and comprehensive description of bacteria.</title>
        <authorList>
            <person name="Hitch T.C.A."/>
        </authorList>
    </citation>
    <scope>NUCLEOTIDE SEQUENCE [LARGE SCALE GENOMIC DNA]</scope>
    <source>
        <strain evidence="9 10">Sanger_109</strain>
    </source>
</reference>
<keyword evidence="2" id="KW-0813">Transport</keyword>
<organism evidence="9 10">
    <name type="scientific">Brotonthovivens ammoniilytica</name>
    <dbReference type="NCBI Taxonomy" id="2981725"/>
    <lineage>
        <taxon>Bacteria</taxon>
        <taxon>Bacillati</taxon>
        <taxon>Bacillota</taxon>
        <taxon>Clostridia</taxon>
        <taxon>Lachnospirales</taxon>
        <taxon>Lachnospiraceae</taxon>
        <taxon>Brotonthovivens</taxon>
    </lineage>
</organism>
<dbReference type="Pfam" id="PF02254">
    <property type="entry name" value="TrkA_N"/>
    <property type="match status" value="2"/>
</dbReference>
<dbReference type="InterPro" id="IPR036721">
    <property type="entry name" value="RCK_C_sf"/>
</dbReference>
<keyword evidence="6" id="KW-0406">Ion transport</keyword>
<dbReference type="PANTHER" id="PTHR43833">
    <property type="entry name" value="POTASSIUM CHANNEL PROTEIN 2-RELATED-RELATED"/>
    <property type="match status" value="1"/>
</dbReference>
<evidence type="ECO:0000256" key="4">
    <source>
        <dbReference type="ARBA" id="ARBA00022958"/>
    </source>
</evidence>
<feature type="domain" description="RCK N-terminal" evidence="7">
    <location>
        <begin position="11"/>
        <end position="135"/>
    </location>
</feature>
<keyword evidence="10" id="KW-1185">Reference proteome</keyword>
<dbReference type="PROSITE" id="PS51202">
    <property type="entry name" value="RCK_C"/>
    <property type="match status" value="2"/>
</dbReference>
<keyword evidence="4" id="KW-0630">Potassium</keyword>
<comment type="caution">
    <text evidence="9">The sequence shown here is derived from an EMBL/GenBank/DDBJ whole genome shotgun (WGS) entry which is preliminary data.</text>
</comment>
<dbReference type="InterPro" id="IPR006036">
    <property type="entry name" value="K_uptake_TrkA"/>
</dbReference>
<evidence type="ECO:0000313" key="10">
    <source>
        <dbReference type="Proteomes" id="UP001652442"/>
    </source>
</evidence>
<accession>A0ABT2TKL9</accession>
<keyword evidence="5" id="KW-0520">NAD</keyword>
<keyword evidence="3" id="KW-0633">Potassium transport</keyword>
<dbReference type="Pfam" id="PF02080">
    <property type="entry name" value="TrkA_C"/>
    <property type="match status" value="2"/>
</dbReference>
<evidence type="ECO:0000256" key="5">
    <source>
        <dbReference type="ARBA" id="ARBA00023027"/>
    </source>
</evidence>
<dbReference type="Gene3D" id="3.40.50.720">
    <property type="entry name" value="NAD(P)-binding Rossmann-like Domain"/>
    <property type="match status" value="2"/>
</dbReference>
<evidence type="ECO:0000313" key="9">
    <source>
        <dbReference type="EMBL" id="MCU6762757.1"/>
    </source>
</evidence>
<dbReference type="PROSITE" id="PS51257">
    <property type="entry name" value="PROKAR_LIPOPROTEIN"/>
    <property type="match status" value="1"/>
</dbReference>
<proteinExistence type="predicted"/>
<dbReference type="Proteomes" id="UP001652442">
    <property type="component" value="Unassembled WGS sequence"/>
</dbReference>
<evidence type="ECO:0000256" key="6">
    <source>
        <dbReference type="ARBA" id="ARBA00023065"/>
    </source>
</evidence>
<evidence type="ECO:0000256" key="1">
    <source>
        <dbReference type="ARBA" id="ARBA00017378"/>
    </source>
</evidence>
<dbReference type="SUPFAM" id="SSF116726">
    <property type="entry name" value="TrkA C-terminal domain-like"/>
    <property type="match status" value="2"/>
</dbReference>
<dbReference type="InterPro" id="IPR003148">
    <property type="entry name" value="RCK_N"/>
</dbReference>
<dbReference type="Gene3D" id="3.30.70.1450">
    <property type="entry name" value="Regulator of K+ conductance, C-terminal domain"/>
    <property type="match status" value="2"/>
</dbReference>
<dbReference type="InterPro" id="IPR050721">
    <property type="entry name" value="Trk_Ktr_HKT_K-transport"/>
</dbReference>
<protein>
    <recommendedName>
        <fullName evidence="1">Trk system potassium uptake protein TrkA</fullName>
    </recommendedName>
</protein>
<sequence>MFKPKGSANQGLNIIIVGCGKVGTTLVEQLVKEGHDITLIDQNRQKIQALTNTYDVMGIVGNGASYSVQMEAGIENTNLIIAVTESDELNLLCCTVARRVGNCAAIARVRTPDYSKEVGYLREKLGLAMIINPELEAAKEAARILYLPTALEINSFAHGQAELVKFRVPKNNLLDGITISDLGKKSPANTLICAIERDGKVHIPSGDFIIHEGDVISFVGSRKVSKPFLEYIGFKTHQVKDTMIIGGGKAAYYLAKQLLHMGVSVKIIEHDRARCEELSILLPKAIIIHGDGTNEDLLKEEGIEYVESFVPLTGIDEENILLTLYARQVSNAKVITKINRITFKDVISRLDLGSVVYPRYITSEAIIAYVRAKKDSMHSNIETLYHMFDYRAEAIEFLVDDESAVTNVPLMDLALKKNLLVCFINRNGNIIIPSGQDCIMVGDTVMVVTTHTGFNDIQDILQ</sequence>
<dbReference type="InterPro" id="IPR006037">
    <property type="entry name" value="RCK_C"/>
</dbReference>
<dbReference type="NCBIfam" id="NF007039">
    <property type="entry name" value="PRK09496.3-2"/>
    <property type="match status" value="1"/>
</dbReference>